<comment type="caution">
    <text evidence="1">The sequence shown here is derived from an EMBL/GenBank/DDBJ whole genome shotgun (WGS) entry which is preliminary data.</text>
</comment>
<reference evidence="1 2" key="1">
    <citation type="submission" date="2016-04" db="EMBL/GenBank/DDBJ databases">
        <title>ATOL: Assembling a taxonomically balanced genome-scale reconstruction of the evolutionary history of the Enterobacteriaceae.</title>
        <authorList>
            <person name="Plunkett G.III."/>
            <person name="Neeno-Eckwall E.C."/>
            <person name="Glasner J.D."/>
            <person name="Perna N.T."/>
        </authorList>
    </citation>
    <scope>NUCLEOTIDE SEQUENCE [LARGE SCALE GENOMIC DNA]</scope>
    <source>
        <strain evidence="1 2">ATCC 51603</strain>
    </source>
</reference>
<evidence type="ECO:0000313" key="1">
    <source>
        <dbReference type="EMBL" id="OAT44573.1"/>
    </source>
</evidence>
<dbReference type="Proteomes" id="UP000078386">
    <property type="component" value="Unassembled WGS sequence"/>
</dbReference>
<organism evidence="1 2">
    <name type="scientific">Kluyvera georgiana ATCC 51603</name>
    <dbReference type="NCBI Taxonomy" id="1354264"/>
    <lineage>
        <taxon>Bacteria</taxon>
        <taxon>Pseudomonadati</taxon>
        <taxon>Pseudomonadota</taxon>
        <taxon>Gammaproteobacteria</taxon>
        <taxon>Enterobacterales</taxon>
        <taxon>Enterobacteriaceae</taxon>
        <taxon>Kluyvera</taxon>
    </lineage>
</organism>
<name>A0A1B7J9G1_9ENTR</name>
<feature type="non-terminal residue" evidence="1">
    <location>
        <position position="268"/>
    </location>
</feature>
<dbReference type="EMBL" id="LXEU01000104">
    <property type="protein sequence ID" value="OAT44573.1"/>
    <property type="molecule type" value="Genomic_DNA"/>
</dbReference>
<dbReference type="PATRIC" id="fig|1354264.4.peg.4858"/>
<evidence type="ECO:0000313" key="2">
    <source>
        <dbReference type="Proteomes" id="UP000078386"/>
    </source>
</evidence>
<accession>A0A1B7J9G1</accession>
<sequence length="268" mass="31262">MDVKICLPALYPLRYLVDHLEYRSLSTQSASLQAIKFFYEFWYMKHRATFCYSFYCSGHDPAIAIQEMTDFFQYLENGRMVSFAPRLLPFKHSSGMTNASRVRAVIRFIGYLIATYVSPYYRNETPKELSRHASRLNTRLLICKDDFKTLERSNQRYYSRVTQGFQSMTGDMVENVYRIVVPSSKHKNNLLNPFPSGFIQFRNYLIIRLMLNYGLRVGELLLLECSSVKASISGDKFSLIISMPQNMTDPRTHAPSLKNEYSHRVLEL</sequence>
<keyword evidence="2" id="KW-1185">Reference proteome</keyword>
<gene>
    <name evidence="1" type="ORF">M989_04663</name>
</gene>
<protein>
    <submittedName>
        <fullName evidence="1">Integrase</fullName>
    </submittedName>
</protein>
<proteinExistence type="predicted"/>
<dbReference type="AlphaFoldDB" id="A0A1B7J9G1"/>